<dbReference type="KEGG" id="ssuv:PXH68_09265"/>
<dbReference type="RefSeq" id="WP_079739439.1">
    <property type="nucleotide sequence ID" value="NZ_CP118733.1"/>
</dbReference>
<dbReference type="EMBL" id="CP118733">
    <property type="protein sequence ID" value="WNY47049.1"/>
    <property type="molecule type" value="Genomic_DNA"/>
</dbReference>
<keyword evidence="3" id="KW-1185">Reference proteome</keyword>
<keyword evidence="1" id="KW-0812">Transmembrane</keyword>
<feature type="transmembrane region" description="Helical" evidence="1">
    <location>
        <begin position="113"/>
        <end position="133"/>
    </location>
</feature>
<sequence length="134" mass="14956">MSETKYHFKREGNHVKVSSQAELSVQSIPTEPITSKQVKRSIWSKIGAFFGVLFSGIMMILGFLIATPFFILSVLYHWLVMFIGLSIFWVIAFFAYQVFILDAETAGNPFDSGWTVLALLILALIGAIMSSLAE</sequence>
<keyword evidence="1" id="KW-0472">Membrane</keyword>
<keyword evidence="1" id="KW-1133">Transmembrane helix</keyword>
<name>A0AA96VE94_9STRE</name>
<gene>
    <name evidence="2" type="ORF">PXH68_09265</name>
</gene>
<protein>
    <submittedName>
        <fullName evidence="2">Lactose transporter</fullName>
    </submittedName>
</protein>
<dbReference type="Proteomes" id="UP001304088">
    <property type="component" value="Chromosome"/>
</dbReference>
<dbReference type="AlphaFoldDB" id="A0AA96VE94"/>
<evidence type="ECO:0000313" key="2">
    <source>
        <dbReference type="EMBL" id="WNY47049.1"/>
    </source>
</evidence>
<evidence type="ECO:0000256" key="1">
    <source>
        <dbReference type="SAM" id="Phobius"/>
    </source>
</evidence>
<organism evidence="2 3">
    <name type="scientific">Streptococcus suivaginalis</name>
    <dbReference type="NCBI Taxonomy" id="3028082"/>
    <lineage>
        <taxon>Bacteria</taxon>
        <taxon>Bacillati</taxon>
        <taxon>Bacillota</taxon>
        <taxon>Bacilli</taxon>
        <taxon>Lactobacillales</taxon>
        <taxon>Streptococcaceae</taxon>
        <taxon>Streptococcus</taxon>
    </lineage>
</organism>
<evidence type="ECO:0000313" key="3">
    <source>
        <dbReference type="Proteomes" id="UP001304088"/>
    </source>
</evidence>
<feature type="transmembrane region" description="Helical" evidence="1">
    <location>
        <begin position="46"/>
        <end position="72"/>
    </location>
</feature>
<accession>A0AA96VE94</accession>
<proteinExistence type="predicted"/>
<feature type="transmembrane region" description="Helical" evidence="1">
    <location>
        <begin position="78"/>
        <end position="101"/>
    </location>
</feature>
<reference evidence="2 3" key="1">
    <citation type="submission" date="2023-02" db="EMBL/GenBank/DDBJ databases">
        <title>Streptococcus sp. Genome Sequencing and Assembly.</title>
        <authorList>
            <person name="Shore S.M."/>
            <person name="Nicholson T.L."/>
        </authorList>
    </citation>
    <scope>NUCLEOTIDE SEQUENCE [LARGE SCALE GENOMIC DNA]</scope>
    <source>
        <strain evidence="2 3">29896</strain>
    </source>
</reference>